<name>A0A9P5Q3Q9_9AGAR</name>
<dbReference type="PANTHER" id="PTHR13489:SF0">
    <property type="entry name" value="MINI-CHROMOSOME MAINTENANCE COMPLEX-BINDING PROTEIN"/>
    <property type="match status" value="1"/>
</dbReference>
<keyword evidence="5" id="KW-1185">Reference proteome</keyword>
<reference evidence="4" key="1">
    <citation type="submission" date="2020-11" db="EMBL/GenBank/DDBJ databases">
        <authorList>
            <consortium name="DOE Joint Genome Institute"/>
            <person name="Ahrendt S."/>
            <person name="Riley R."/>
            <person name="Andreopoulos W."/>
            <person name="Labutti K."/>
            <person name="Pangilinan J."/>
            <person name="Ruiz-Duenas F.J."/>
            <person name="Barrasa J.M."/>
            <person name="Sanchez-Garcia M."/>
            <person name="Camarero S."/>
            <person name="Miyauchi S."/>
            <person name="Serrano A."/>
            <person name="Linde D."/>
            <person name="Babiker R."/>
            <person name="Drula E."/>
            <person name="Ayuso-Fernandez I."/>
            <person name="Pacheco R."/>
            <person name="Padilla G."/>
            <person name="Ferreira P."/>
            <person name="Barriuso J."/>
            <person name="Kellner H."/>
            <person name="Castanera R."/>
            <person name="Alfaro M."/>
            <person name="Ramirez L."/>
            <person name="Pisabarro A.G."/>
            <person name="Kuo A."/>
            <person name="Tritt A."/>
            <person name="Lipzen A."/>
            <person name="He G."/>
            <person name="Yan M."/>
            <person name="Ng V."/>
            <person name="Cullen D."/>
            <person name="Martin F."/>
            <person name="Rosso M.-N."/>
            <person name="Henrissat B."/>
            <person name="Hibbett D."/>
            <person name="Martinez A.T."/>
            <person name="Grigoriev I.V."/>
        </authorList>
    </citation>
    <scope>NUCLEOTIDE SEQUENCE</scope>
    <source>
        <strain evidence="4">AH 40177</strain>
    </source>
</reference>
<dbReference type="InterPro" id="IPR019140">
    <property type="entry name" value="MCM_complex-bd"/>
</dbReference>
<evidence type="ECO:0000313" key="5">
    <source>
        <dbReference type="Proteomes" id="UP000772434"/>
    </source>
</evidence>
<keyword evidence="2" id="KW-0539">Nucleus</keyword>
<dbReference type="PANTHER" id="PTHR13489">
    <property type="entry name" value="MINI-CHROMOSOME MAINTENANCE COMPLEX-BINDING PROTEIN"/>
    <property type="match status" value="1"/>
</dbReference>
<dbReference type="AlphaFoldDB" id="A0A9P5Q3Q9"/>
<evidence type="ECO:0000256" key="2">
    <source>
        <dbReference type="ARBA" id="ARBA00023242"/>
    </source>
</evidence>
<comment type="caution">
    <text evidence="4">The sequence shown here is derived from an EMBL/GenBank/DDBJ whole genome shotgun (WGS) entry which is preliminary data.</text>
</comment>
<comment type="subcellular location">
    <subcellularLocation>
        <location evidence="1">Nucleus</location>
    </subcellularLocation>
</comment>
<organism evidence="4 5">
    <name type="scientific">Rhodocollybia butyracea</name>
    <dbReference type="NCBI Taxonomy" id="206335"/>
    <lineage>
        <taxon>Eukaryota</taxon>
        <taxon>Fungi</taxon>
        <taxon>Dikarya</taxon>
        <taxon>Basidiomycota</taxon>
        <taxon>Agaricomycotina</taxon>
        <taxon>Agaricomycetes</taxon>
        <taxon>Agaricomycetidae</taxon>
        <taxon>Agaricales</taxon>
        <taxon>Marasmiineae</taxon>
        <taxon>Omphalotaceae</taxon>
        <taxon>Rhodocollybia</taxon>
    </lineage>
</organism>
<gene>
    <name evidence="4" type="ORF">BDP27DRAFT_1215670</name>
</gene>
<dbReference type="Proteomes" id="UP000772434">
    <property type="component" value="Unassembled WGS sequence"/>
</dbReference>
<dbReference type="GO" id="GO:0006261">
    <property type="term" value="P:DNA-templated DNA replication"/>
    <property type="evidence" value="ECO:0007669"/>
    <property type="project" value="TreeGrafter"/>
</dbReference>
<evidence type="ECO:0000313" key="4">
    <source>
        <dbReference type="EMBL" id="KAF9073610.1"/>
    </source>
</evidence>
<dbReference type="Pfam" id="PF09739">
    <property type="entry name" value="MCM_bind"/>
    <property type="match status" value="2"/>
</dbReference>
<protein>
    <submittedName>
        <fullName evidence="4">Mini-chromosome maintenance replisome factor-domain-containing protein</fullName>
    </submittedName>
</protein>
<accession>A0A9P5Q3Q9</accession>
<evidence type="ECO:0000256" key="3">
    <source>
        <dbReference type="SAM" id="MobiDB-lite"/>
    </source>
</evidence>
<proteinExistence type="predicted"/>
<sequence length="579" mass="64795">MVSSVPFDVLEAPEVEIQEIFNQHVQSQLAEEFSTVLSHHFREIFEKDEHLDLIPYLDSTYFSDTKTPSSLKLVQFCGMVQDTSASPELYLSRLKDGKFGGWGSHETMDGHVDYSDLRECTRFWVVSVPGQSQWARNDDKAQKSRPNAYKFPLPSTPHIGIHASIYSNQADSELKSTDVARFIGLYESERETLHVLFHLREDIVQKPYQIYPLSLVDTKPESSDKKEDLDDIKILRNELISWIADESLAGDKDAAEWVLLSIISRVQSRSPPIMPTSLTISCFPPPTTRADSSSTSSTASEGPFTSSEHTPTLYHVLSFIFPIITHIPLSLPLLNDGVFVPESKPRPLSDDTDEDPEDELYSGILQLAPSTLCVITDSGITEGRINDRGVRNLRALQEVIRNQTLEYVFPYSGFRFETDTGCIVCTEGKKSALVETHVVVPLKPSSSSLPSELPQRLYKPSTEINLPPAEKLTAWRKLIGGAMAKQTKAAPSSSTPSPVGGIGVSDAAAEFIQEEFVKERQEGAKEREQTETGVITPDDLIHRMLMAKLLALSMHQLELSLEVWCQMKDLERRRLSRVT</sequence>
<evidence type="ECO:0000256" key="1">
    <source>
        <dbReference type="ARBA" id="ARBA00004123"/>
    </source>
</evidence>
<feature type="compositionally biased region" description="Low complexity" evidence="3">
    <location>
        <begin position="288"/>
        <end position="300"/>
    </location>
</feature>
<feature type="region of interest" description="Disordered" evidence="3">
    <location>
        <begin position="277"/>
        <end position="306"/>
    </location>
</feature>
<dbReference type="EMBL" id="JADNRY010000017">
    <property type="protein sequence ID" value="KAF9073610.1"/>
    <property type="molecule type" value="Genomic_DNA"/>
</dbReference>
<dbReference type="GO" id="GO:0005634">
    <property type="term" value="C:nucleus"/>
    <property type="evidence" value="ECO:0007669"/>
    <property type="project" value="UniProtKB-SubCell"/>
</dbReference>
<dbReference type="GO" id="GO:0003682">
    <property type="term" value="F:chromatin binding"/>
    <property type="evidence" value="ECO:0007669"/>
    <property type="project" value="TreeGrafter"/>
</dbReference>
<dbReference type="OrthoDB" id="329666at2759"/>